<dbReference type="EMBL" id="CAUYUJ010005669">
    <property type="protein sequence ID" value="CAK0814525.1"/>
    <property type="molecule type" value="Genomic_DNA"/>
</dbReference>
<comment type="caution">
    <text evidence="2">The sequence shown here is derived from an EMBL/GenBank/DDBJ whole genome shotgun (WGS) entry which is preliminary data.</text>
</comment>
<name>A0ABN9RAR3_9DINO</name>
<protein>
    <submittedName>
        <fullName evidence="2">Uncharacterized protein</fullName>
    </submittedName>
</protein>
<evidence type="ECO:0000313" key="3">
    <source>
        <dbReference type="Proteomes" id="UP001189429"/>
    </source>
</evidence>
<reference evidence="2" key="1">
    <citation type="submission" date="2023-10" db="EMBL/GenBank/DDBJ databases">
        <authorList>
            <person name="Chen Y."/>
            <person name="Shah S."/>
            <person name="Dougan E. K."/>
            <person name="Thang M."/>
            <person name="Chan C."/>
        </authorList>
    </citation>
    <scope>NUCLEOTIDE SEQUENCE [LARGE SCALE GENOMIC DNA]</scope>
</reference>
<dbReference type="Proteomes" id="UP001189429">
    <property type="component" value="Unassembled WGS sequence"/>
</dbReference>
<feature type="compositionally biased region" description="Polar residues" evidence="1">
    <location>
        <begin position="36"/>
        <end position="48"/>
    </location>
</feature>
<organism evidence="2 3">
    <name type="scientific">Prorocentrum cordatum</name>
    <dbReference type="NCBI Taxonomy" id="2364126"/>
    <lineage>
        <taxon>Eukaryota</taxon>
        <taxon>Sar</taxon>
        <taxon>Alveolata</taxon>
        <taxon>Dinophyceae</taxon>
        <taxon>Prorocentrales</taxon>
        <taxon>Prorocentraceae</taxon>
        <taxon>Prorocentrum</taxon>
    </lineage>
</organism>
<gene>
    <name evidence="2" type="ORF">PCOR1329_LOCUS18106</name>
</gene>
<evidence type="ECO:0000256" key="1">
    <source>
        <dbReference type="SAM" id="MobiDB-lite"/>
    </source>
</evidence>
<evidence type="ECO:0000313" key="2">
    <source>
        <dbReference type="EMBL" id="CAK0814525.1"/>
    </source>
</evidence>
<proteinExistence type="predicted"/>
<accession>A0ABN9RAR3</accession>
<keyword evidence="3" id="KW-1185">Reference proteome</keyword>
<sequence length="88" mass="9769">MPTHLRQRRLAFSATVFMDLADIPDQSKRGRGTARMTFSSVRSWTSSGARRRPDRGPRRPPQPDGESHRSGGTLGALEAARLRRPASL</sequence>
<feature type="region of interest" description="Disordered" evidence="1">
    <location>
        <begin position="25"/>
        <end position="88"/>
    </location>
</feature>